<dbReference type="SUPFAM" id="SSF56935">
    <property type="entry name" value="Porins"/>
    <property type="match status" value="1"/>
</dbReference>
<gene>
    <name evidence="1" type="ORF">METZ01_LOCUS144065</name>
</gene>
<dbReference type="Gene3D" id="2.40.160.60">
    <property type="entry name" value="Outer membrane protein transport protein (OMPP1/FadL/TodX)"/>
    <property type="match status" value="1"/>
</dbReference>
<evidence type="ECO:0000313" key="1">
    <source>
        <dbReference type="EMBL" id="SVA91211.1"/>
    </source>
</evidence>
<evidence type="ECO:0008006" key="2">
    <source>
        <dbReference type="Google" id="ProtNLM"/>
    </source>
</evidence>
<name>A0A381ZQH1_9ZZZZ</name>
<dbReference type="EMBL" id="UINC01022163">
    <property type="protein sequence ID" value="SVA91211.1"/>
    <property type="molecule type" value="Genomic_DNA"/>
</dbReference>
<accession>A0A381ZQH1</accession>
<reference evidence="1" key="1">
    <citation type="submission" date="2018-05" db="EMBL/GenBank/DDBJ databases">
        <authorList>
            <person name="Lanie J.A."/>
            <person name="Ng W.-L."/>
            <person name="Kazmierczak K.M."/>
            <person name="Andrzejewski T.M."/>
            <person name="Davidsen T.M."/>
            <person name="Wayne K.J."/>
            <person name="Tettelin H."/>
            <person name="Glass J.I."/>
            <person name="Rusch D."/>
            <person name="Podicherti R."/>
            <person name="Tsui H.-C.T."/>
            <person name="Winkler M.E."/>
        </authorList>
    </citation>
    <scope>NUCLEOTIDE SEQUENCE</scope>
</reference>
<sequence>VFAQDWAGQSGGFLRMGITARSMAMGGGFTAELDRSFAAFHNPAWTAFLVKRHLGSSYSNLSLDRRLAATSFATSLPPTAGVGVAWVNSGVTNIQGRYSTGMKSSQMQTGENAIMITFAQRILPWISFGANFKILRHDLPITESDQLTGSGIGFDIGVLIKTGQFNTLGIMVQDISSNYQWDTGDVYAEGRLYKDEFPTIYRIGSRTNIKGLIVVGDIGLITNHDTFARVLPRLGVEYGFLDQYYFRGGYGNGRTAFGIGYEYGLFKAHDSHIDYAFSMDWTAQTAHTISYAFSF</sequence>
<feature type="non-terminal residue" evidence="1">
    <location>
        <position position="1"/>
    </location>
</feature>
<protein>
    <recommendedName>
        <fullName evidence="2">PorV/PorQ family protein</fullName>
    </recommendedName>
</protein>
<organism evidence="1">
    <name type="scientific">marine metagenome</name>
    <dbReference type="NCBI Taxonomy" id="408172"/>
    <lineage>
        <taxon>unclassified sequences</taxon>
        <taxon>metagenomes</taxon>
        <taxon>ecological metagenomes</taxon>
    </lineage>
</organism>
<proteinExistence type="predicted"/>
<dbReference type="AlphaFoldDB" id="A0A381ZQH1"/>